<keyword evidence="3" id="KW-1185">Reference proteome</keyword>
<protein>
    <submittedName>
        <fullName evidence="2">Uncharacterized protein</fullName>
    </submittedName>
</protein>
<accession>A0A0D8Y382</accession>
<dbReference type="AlphaFoldDB" id="A0A0D8Y382"/>
<feature type="compositionally biased region" description="Polar residues" evidence="1">
    <location>
        <begin position="642"/>
        <end position="655"/>
    </location>
</feature>
<dbReference type="Proteomes" id="UP000053766">
    <property type="component" value="Unassembled WGS sequence"/>
</dbReference>
<evidence type="ECO:0000313" key="2">
    <source>
        <dbReference type="EMBL" id="KJH49036.1"/>
    </source>
</evidence>
<proteinExistence type="predicted"/>
<gene>
    <name evidence="2" type="ORF">DICVIV_04815</name>
</gene>
<reference evidence="2 3" key="1">
    <citation type="submission" date="2013-11" db="EMBL/GenBank/DDBJ databases">
        <title>Draft genome of the bovine lungworm Dictyocaulus viviparus.</title>
        <authorList>
            <person name="Mitreva M."/>
        </authorList>
    </citation>
    <scope>NUCLEOTIDE SEQUENCE [LARGE SCALE GENOMIC DNA]</scope>
    <source>
        <strain evidence="2 3">HannoverDv2000</strain>
    </source>
</reference>
<reference evidence="3" key="2">
    <citation type="journal article" date="2016" name="Sci. Rep.">
        <title>Dictyocaulus viviparus genome, variome and transcriptome elucidate lungworm biology and support future intervention.</title>
        <authorList>
            <person name="McNulty S.N."/>
            <person name="Strube C."/>
            <person name="Rosa B.A."/>
            <person name="Martin J.C."/>
            <person name="Tyagi R."/>
            <person name="Choi Y.J."/>
            <person name="Wang Q."/>
            <person name="Hallsworth Pepin K."/>
            <person name="Zhang X."/>
            <person name="Ozersky P."/>
            <person name="Wilson R.K."/>
            <person name="Sternberg P.W."/>
            <person name="Gasser R.B."/>
            <person name="Mitreva M."/>
        </authorList>
    </citation>
    <scope>NUCLEOTIDE SEQUENCE [LARGE SCALE GENOMIC DNA]</scope>
    <source>
        <strain evidence="3">HannoverDv2000</strain>
    </source>
</reference>
<feature type="region of interest" description="Disordered" evidence="1">
    <location>
        <begin position="408"/>
        <end position="449"/>
    </location>
</feature>
<evidence type="ECO:0000256" key="1">
    <source>
        <dbReference type="SAM" id="MobiDB-lite"/>
    </source>
</evidence>
<feature type="region of interest" description="Disordered" evidence="1">
    <location>
        <begin position="642"/>
        <end position="679"/>
    </location>
</feature>
<name>A0A0D8Y382_DICVI</name>
<feature type="region of interest" description="Disordered" evidence="1">
    <location>
        <begin position="456"/>
        <end position="475"/>
    </location>
</feature>
<evidence type="ECO:0000313" key="3">
    <source>
        <dbReference type="Proteomes" id="UP000053766"/>
    </source>
</evidence>
<dbReference type="EMBL" id="KN716247">
    <property type="protein sequence ID" value="KJH49036.1"/>
    <property type="molecule type" value="Genomic_DNA"/>
</dbReference>
<dbReference type="STRING" id="29172.A0A0D8Y382"/>
<feature type="compositionally biased region" description="Polar residues" evidence="1">
    <location>
        <begin position="427"/>
        <end position="438"/>
    </location>
</feature>
<organism evidence="2 3">
    <name type="scientific">Dictyocaulus viviparus</name>
    <name type="common">Bovine lungworm</name>
    <dbReference type="NCBI Taxonomy" id="29172"/>
    <lineage>
        <taxon>Eukaryota</taxon>
        <taxon>Metazoa</taxon>
        <taxon>Ecdysozoa</taxon>
        <taxon>Nematoda</taxon>
        <taxon>Chromadorea</taxon>
        <taxon>Rhabditida</taxon>
        <taxon>Rhabditina</taxon>
        <taxon>Rhabditomorpha</taxon>
        <taxon>Strongyloidea</taxon>
        <taxon>Metastrongylidae</taxon>
        <taxon>Dictyocaulus</taxon>
    </lineage>
</organism>
<dbReference type="OrthoDB" id="5857858at2759"/>
<sequence>MEYNRIIPVSNGLGLPKRRKLQGLPEPLSLMFPDNCNQLKEDSSYAESVHALKVIHYNAHTPNVNVVDKSDSVDSDLPYVERKSKISLNLKEAPSYAESVHALKVIHYNAHTPNVNVVDKSDSVDSDLPYVERKSNIFLNDLNGYKTIRVTQYDGCLGKSNSKEAVSSSSKLWKPSSASSSTVEKNIVTCRKTKSNAILVDDVRANSTDVMKAAEISREYETLKKKFDLWQLLQVQNRNSPEARQLHMELMCEHDTLMKKLERVGELYTPTTRRRPGIAADTFRITGERDIIILHIFENAHFVYSGASISILQNLRQDSPTHYRVIGARHCYYYISEKGNQSFQLRQLSRIKGYVETWAGFRSSNEVLKEQIASGVCKTPTVDVQEKKIRNEQALQRILEEANDLRRREEELRECSTNLVSKRERNSVPTSTTSSGYENPNDAAVSPLPKKSHDHIITNAHKPFPPSVTSVTNNNPAQTFSTIQTNPRHMSDESSLIDALKEPSPSLPEISLIGNQSLEAHSFSKFGHISHEYQPQRSGKLDKASNACAFPPNSSPNLNINGRKVPGKLSLKTIQTSSSEITETASLPATPNTESNIRKVKEAVKQQSIGPKSANSMLLQAHLAAKESQSLRKGVEVAELKSTISGNTTRNSSNEELQRGAANGGEEKPSSVRKAVNPVENNGIVIAKVPNSSSQNQSNTSITANDSFFNIFGYNAGTGTSKS</sequence>